<keyword evidence="1" id="KW-0227">DNA damage</keyword>
<keyword evidence="1" id="KW-0234">DNA repair</keyword>
<dbReference type="EMBL" id="CP002100">
    <property type="protein sequence ID" value="ADN50332.1"/>
    <property type="molecule type" value="Genomic_DNA"/>
</dbReference>
<evidence type="ECO:0000259" key="2">
    <source>
        <dbReference type="Pfam" id="PF04894"/>
    </source>
</evidence>
<dbReference type="PANTHER" id="PTHR38136:SF2">
    <property type="entry name" value="DNA REPAIR PROTEIN"/>
    <property type="match status" value="1"/>
</dbReference>
<dbReference type="GeneID" id="9751871"/>
<dbReference type="HOGENOM" id="CLU_039703_0_0_2"/>
<proteinExistence type="inferred from homology"/>
<evidence type="ECO:0000256" key="1">
    <source>
        <dbReference type="HAMAP-Rule" id="MF_02096"/>
    </source>
</evidence>
<dbReference type="InterPro" id="IPR006979">
    <property type="entry name" value="Nre_C"/>
</dbReference>
<protein>
    <recommendedName>
        <fullName evidence="1">DNA repair protein</fullName>
    </recommendedName>
</protein>
<evidence type="ECO:0000313" key="5">
    <source>
        <dbReference type="Proteomes" id="UP000006681"/>
    </source>
</evidence>
<reference evidence="5" key="2">
    <citation type="journal article" date="2010" name="Stand. Genomic Sci.">
        <title>Complete genome sequence of Vulcanisaeta distributa type strain (IC-017T).</title>
        <authorList>
            <person name="Mavromatis K."/>
            <person name="Sikorski J."/>
            <person name="Pabst E."/>
            <person name="Teshima H."/>
            <person name="Lapidus A."/>
            <person name="Lucas S."/>
            <person name="Nolan M."/>
            <person name="Glavina Del Rio T."/>
            <person name="Cheng J."/>
            <person name="Bruce D."/>
            <person name="Goodwin L."/>
            <person name="Pitluck S."/>
            <person name="Liolios K."/>
            <person name="Ivanova N."/>
            <person name="Mikhailova N."/>
            <person name="Pati A."/>
            <person name="Chen A."/>
            <person name="Palaniappan K."/>
            <person name="Land M."/>
            <person name="Hauser L."/>
            <person name="Chang Y."/>
            <person name="Jeffries C."/>
            <person name="Rohde M."/>
            <person name="Spring S."/>
            <person name="Goker M."/>
            <person name="Wirth R."/>
            <person name="Woyke T."/>
            <person name="Bristow J."/>
            <person name="Eisen J."/>
            <person name="Markowitz V."/>
            <person name="Hugenholtz P."/>
            <person name="Klenk H."/>
            <person name="Kyrpides N."/>
        </authorList>
    </citation>
    <scope>NUCLEOTIDE SEQUENCE [LARGE SCALE GENOMIC DNA]</scope>
    <source>
        <strain evidence="5">DSM 14429 / JCM 11212 / NBRC 100878 / IC-017</strain>
    </source>
</reference>
<dbReference type="Pfam" id="PF04894">
    <property type="entry name" value="Nre_N"/>
    <property type="match status" value="1"/>
</dbReference>
<dbReference type="Proteomes" id="UP000006681">
    <property type="component" value="Chromosome"/>
</dbReference>
<dbReference type="AlphaFoldDB" id="E1QPN6"/>
<reference evidence="4 5" key="1">
    <citation type="journal article" date="2010" name="Stand. Genomic Sci.">
        <title>Complete genome sequence of Vulcanisaeta distributa type strain (IC-017).</title>
        <authorList>
            <person name="Mavromatis K."/>
            <person name="Sikorski J."/>
            <person name="Pabst E."/>
            <person name="Teshima H."/>
            <person name="Lapidus A."/>
            <person name="Lucas S."/>
            <person name="Nolan M."/>
            <person name="Glavina Del Rio T."/>
            <person name="Cheng J.F."/>
            <person name="Bruce D."/>
            <person name="Goodwin L."/>
            <person name="Pitluck S."/>
            <person name="Liolios K."/>
            <person name="Ivanova N."/>
            <person name="Mikhailova N."/>
            <person name="Pati A."/>
            <person name="Chen A."/>
            <person name="Palaniappan K."/>
            <person name="Land M."/>
            <person name="Hauser L."/>
            <person name="Chang Y.J."/>
            <person name="Jeffries C.D."/>
            <person name="Rohde M."/>
            <person name="Spring S."/>
            <person name="Goker M."/>
            <person name="Wirth R."/>
            <person name="Woyke T."/>
            <person name="Bristow J."/>
            <person name="Eisen J.A."/>
            <person name="Markowitz V."/>
            <person name="Hugenholtz P."/>
            <person name="Klenk H.P."/>
            <person name="Kyrpides N.C."/>
        </authorList>
    </citation>
    <scope>NUCLEOTIDE SEQUENCE [LARGE SCALE GENOMIC DNA]</scope>
    <source>
        <strain evidence="5">DSM 14429 / JCM 11212 / NBRC 100878 / IC-017</strain>
    </source>
</reference>
<evidence type="ECO:0000259" key="3">
    <source>
        <dbReference type="Pfam" id="PF04895"/>
    </source>
</evidence>
<dbReference type="HAMAP" id="MF_02096">
    <property type="entry name" value="Nre"/>
    <property type="match status" value="1"/>
</dbReference>
<evidence type="ECO:0000313" key="4">
    <source>
        <dbReference type="EMBL" id="ADN50332.1"/>
    </source>
</evidence>
<feature type="domain" description="Archaeal Nre C-terminal" evidence="3">
    <location>
        <begin position="280"/>
        <end position="386"/>
    </location>
</feature>
<sequence length="397" mass="45841">MVRFSELLPEFWREFRFWRNVSNELNGSSPPGNFIGSMNYPYINVGALINDGSIDASILDNPEEWFRRGFTQWDIVKLRSRIILSRTKTSVKSFSNSIIDRIQELSIGRNPVNVEVRLRKLVLRALADDYHAPLGNIGELRDLRITSNVSAEGIIERLVNDYDVDARTAVIELYRGSIPISRIQRIFAVGLLGDRRFRRLVPTRWSITAVDSIIGEYLRDRVVDYNEVGQVEVHEMEYMGNRYFVILIPGPWRYELIELKMPGSVWNRDSHSPRVYVDYEGVRGMKGYAESTGGAFYAIRLGVLEYLNRIGRQASVIAVREVTPEYRVPVGIWQAREAVRNGMGINTKRFSDINEAINYVNSSLSTGDLWLVHSHLIREFRSDLTRFLLNDRENHTY</sequence>
<dbReference type="RefSeq" id="WP_013336057.1">
    <property type="nucleotide sequence ID" value="NC_014537.1"/>
</dbReference>
<organism evidence="4 5">
    <name type="scientific">Vulcanisaeta distributa (strain DSM 14429 / JCM 11212 / NBRC 100878 / IC-017)</name>
    <dbReference type="NCBI Taxonomy" id="572478"/>
    <lineage>
        <taxon>Archaea</taxon>
        <taxon>Thermoproteota</taxon>
        <taxon>Thermoprotei</taxon>
        <taxon>Thermoproteales</taxon>
        <taxon>Thermoproteaceae</taxon>
        <taxon>Vulcanisaeta</taxon>
    </lineage>
</organism>
<dbReference type="PANTHER" id="PTHR38136">
    <property type="entry name" value="DNA REPAIR PROTEIN"/>
    <property type="match status" value="1"/>
</dbReference>
<dbReference type="STRING" id="572478.Vdis_0942"/>
<dbReference type="InterPro" id="IPR006978">
    <property type="entry name" value="Nre_N"/>
</dbReference>
<keyword evidence="5" id="KW-1185">Reference proteome</keyword>
<name>E1QPN6_VULDI</name>
<comment type="caution">
    <text evidence="1">Lacks conserved residue(s) required for the propagation of feature annotation.</text>
</comment>
<comment type="similarity">
    <text evidence="1">Belongs to the Nre family.</text>
</comment>
<dbReference type="KEGG" id="vdi:Vdis_0942"/>
<dbReference type="eggNOG" id="arCOG04269">
    <property type="taxonomic scope" value="Archaea"/>
</dbReference>
<dbReference type="OrthoDB" id="6609at2157"/>
<comment type="function">
    <text evidence="1">Involved in DNA damage repair.</text>
</comment>
<dbReference type="InterPro" id="IPR033167">
    <property type="entry name" value="Nre"/>
</dbReference>
<accession>E1QPN6</accession>
<gene>
    <name evidence="4" type="ordered locus">Vdis_0942</name>
</gene>
<dbReference type="GO" id="GO:0006281">
    <property type="term" value="P:DNA repair"/>
    <property type="evidence" value="ECO:0007669"/>
    <property type="project" value="UniProtKB-UniRule"/>
</dbReference>
<dbReference type="Pfam" id="PF04895">
    <property type="entry name" value="Nre_C"/>
    <property type="match status" value="1"/>
</dbReference>
<feature type="domain" description="Archaeal Nre N-terminal" evidence="2">
    <location>
        <begin position="20"/>
        <end position="267"/>
    </location>
</feature>